<evidence type="ECO:0000313" key="2">
    <source>
        <dbReference type="EMBL" id="CAK6982088.1"/>
    </source>
</evidence>
<keyword evidence="3" id="KW-1185">Reference proteome</keyword>
<reference evidence="2 3" key="1">
    <citation type="submission" date="2024-01" db="EMBL/GenBank/DDBJ databases">
        <authorList>
            <person name="Alioto T."/>
            <person name="Alioto T."/>
            <person name="Gomez Garrido J."/>
        </authorList>
    </citation>
    <scope>NUCLEOTIDE SEQUENCE [LARGE SCALE GENOMIC DNA]</scope>
</reference>
<accession>A0AAV1QDA0</accession>
<gene>
    <name evidence="2" type="ORF">FSCOSCO3_A019669</name>
</gene>
<feature type="region of interest" description="Disordered" evidence="1">
    <location>
        <begin position="57"/>
        <end position="79"/>
    </location>
</feature>
<sequence length="132" mass="14483">MSAFTITGIPFTPRVNDVSSNRGIVTLTALHGSTDPPSPTEQSPCSQQLEVATRLPPLPSTLTPLSPLPSTSTQPSINEQRMELQQKIAQDNDKCARFGHTVSDFLRRVPDKKRPDVMIKVIQLIAENYDSA</sequence>
<proteinExistence type="predicted"/>
<comment type="caution">
    <text evidence="2">The sequence shown here is derived from an EMBL/GenBank/DDBJ whole genome shotgun (WGS) entry which is preliminary data.</text>
</comment>
<dbReference type="EMBL" id="CAWUFR010000948">
    <property type="protein sequence ID" value="CAK6982088.1"/>
    <property type="molecule type" value="Genomic_DNA"/>
</dbReference>
<dbReference type="AlphaFoldDB" id="A0AAV1QDA0"/>
<evidence type="ECO:0000256" key="1">
    <source>
        <dbReference type="SAM" id="MobiDB-lite"/>
    </source>
</evidence>
<organism evidence="2 3">
    <name type="scientific">Scomber scombrus</name>
    <name type="common">Atlantic mackerel</name>
    <name type="synonym">Scomber vernalis</name>
    <dbReference type="NCBI Taxonomy" id="13677"/>
    <lineage>
        <taxon>Eukaryota</taxon>
        <taxon>Metazoa</taxon>
        <taxon>Chordata</taxon>
        <taxon>Craniata</taxon>
        <taxon>Vertebrata</taxon>
        <taxon>Euteleostomi</taxon>
        <taxon>Actinopterygii</taxon>
        <taxon>Neopterygii</taxon>
        <taxon>Teleostei</taxon>
        <taxon>Neoteleostei</taxon>
        <taxon>Acanthomorphata</taxon>
        <taxon>Pelagiaria</taxon>
        <taxon>Scombriformes</taxon>
        <taxon>Scombridae</taxon>
        <taxon>Scomber</taxon>
    </lineage>
</organism>
<protein>
    <submittedName>
        <fullName evidence="2">Uncharacterized protein LOC115052351</fullName>
    </submittedName>
</protein>
<feature type="region of interest" description="Disordered" evidence="1">
    <location>
        <begin position="29"/>
        <end position="48"/>
    </location>
</feature>
<name>A0AAV1QDA0_SCOSC</name>
<dbReference type="Proteomes" id="UP001314229">
    <property type="component" value="Unassembled WGS sequence"/>
</dbReference>
<evidence type="ECO:0000313" key="3">
    <source>
        <dbReference type="Proteomes" id="UP001314229"/>
    </source>
</evidence>
<feature type="compositionally biased region" description="Low complexity" evidence="1">
    <location>
        <begin position="60"/>
        <end position="76"/>
    </location>
</feature>